<keyword evidence="2" id="KW-0472">Membrane</keyword>
<evidence type="ECO:0000256" key="2">
    <source>
        <dbReference type="SAM" id="Phobius"/>
    </source>
</evidence>
<dbReference type="Proteomes" id="UP000192578">
    <property type="component" value="Unassembled WGS sequence"/>
</dbReference>
<evidence type="ECO:0000313" key="4">
    <source>
        <dbReference type="Proteomes" id="UP000192578"/>
    </source>
</evidence>
<evidence type="ECO:0000256" key="1">
    <source>
        <dbReference type="SAM" id="MobiDB-lite"/>
    </source>
</evidence>
<comment type="caution">
    <text evidence="3">The sequence shown here is derived from an EMBL/GenBank/DDBJ whole genome shotgun (WGS) entry which is preliminary data.</text>
</comment>
<accession>A0A9X6NBZ1</accession>
<evidence type="ECO:0008006" key="5">
    <source>
        <dbReference type="Google" id="ProtNLM"/>
    </source>
</evidence>
<feature type="region of interest" description="Disordered" evidence="1">
    <location>
        <begin position="55"/>
        <end position="78"/>
    </location>
</feature>
<protein>
    <recommendedName>
        <fullName evidence="5">G-protein coupled receptors family 1 profile domain-containing protein</fullName>
    </recommendedName>
</protein>
<proteinExistence type="predicted"/>
<name>A0A9X6NBZ1_HYPEX</name>
<reference evidence="4" key="1">
    <citation type="submission" date="2017-01" db="EMBL/GenBank/DDBJ databases">
        <title>Comparative genomics of anhydrobiosis in the tardigrade Hypsibius dujardini.</title>
        <authorList>
            <person name="Yoshida Y."/>
            <person name="Koutsovoulos G."/>
            <person name="Laetsch D."/>
            <person name="Stevens L."/>
            <person name="Kumar S."/>
            <person name="Horikawa D."/>
            <person name="Ishino K."/>
            <person name="Komine S."/>
            <person name="Tomita M."/>
            <person name="Blaxter M."/>
            <person name="Arakawa K."/>
        </authorList>
    </citation>
    <scope>NUCLEOTIDE SEQUENCE [LARGE SCALE GENOMIC DNA]</scope>
    <source>
        <strain evidence="4">Z151</strain>
    </source>
</reference>
<dbReference type="AlphaFoldDB" id="A0A9X6NBZ1"/>
<gene>
    <name evidence="3" type="ORF">BV898_15804</name>
</gene>
<evidence type="ECO:0000313" key="3">
    <source>
        <dbReference type="EMBL" id="OWA51317.1"/>
    </source>
</evidence>
<dbReference type="EMBL" id="MTYJ01000221">
    <property type="protein sequence ID" value="OWA51317.1"/>
    <property type="molecule type" value="Genomic_DNA"/>
</dbReference>
<keyword evidence="2" id="KW-0812">Transmembrane</keyword>
<sequence length="103" mass="11612">MDAVPEDSTCLIDRSQQRMNAWMEELLCFSLPEILSIPMYAVILMKLFQREKQNKHGKITSHGMTASTPKPHRGGPPRGLRRCGAVCGAVCTPLVPKVKRFRF</sequence>
<keyword evidence="2" id="KW-1133">Transmembrane helix</keyword>
<keyword evidence="4" id="KW-1185">Reference proteome</keyword>
<feature type="transmembrane region" description="Helical" evidence="2">
    <location>
        <begin position="29"/>
        <end position="48"/>
    </location>
</feature>
<organism evidence="3 4">
    <name type="scientific">Hypsibius exemplaris</name>
    <name type="common">Freshwater tardigrade</name>
    <dbReference type="NCBI Taxonomy" id="2072580"/>
    <lineage>
        <taxon>Eukaryota</taxon>
        <taxon>Metazoa</taxon>
        <taxon>Ecdysozoa</taxon>
        <taxon>Tardigrada</taxon>
        <taxon>Eutardigrada</taxon>
        <taxon>Parachela</taxon>
        <taxon>Hypsibioidea</taxon>
        <taxon>Hypsibiidae</taxon>
        <taxon>Hypsibius</taxon>
    </lineage>
</organism>